<dbReference type="Pfam" id="PF00072">
    <property type="entry name" value="Response_reg"/>
    <property type="match status" value="1"/>
</dbReference>
<dbReference type="Gene3D" id="1.10.287.130">
    <property type="match status" value="1"/>
</dbReference>
<keyword evidence="3 4" id="KW-0597">Phosphoprotein</keyword>
<dbReference type="AlphaFoldDB" id="A0A1L9BB28"/>
<comment type="caution">
    <text evidence="7">The sequence shown here is derived from an EMBL/GenBank/DDBJ whole genome shotgun (WGS) entry which is preliminary data.</text>
</comment>
<dbReference type="Pfam" id="PF02518">
    <property type="entry name" value="HATPase_c"/>
    <property type="match status" value="1"/>
</dbReference>
<gene>
    <name evidence="7" type="ORF">BON30_18410</name>
</gene>
<dbReference type="EMBL" id="MPIN01000004">
    <property type="protein sequence ID" value="OJH39472.1"/>
    <property type="molecule type" value="Genomic_DNA"/>
</dbReference>
<proteinExistence type="predicted"/>
<dbReference type="PANTHER" id="PTHR43065">
    <property type="entry name" value="SENSOR HISTIDINE KINASE"/>
    <property type="match status" value="1"/>
</dbReference>
<keyword evidence="8" id="KW-1185">Reference proteome</keyword>
<dbReference type="InterPro" id="IPR004358">
    <property type="entry name" value="Sig_transdc_His_kin-like_C"/>
</dbReference>
<dbReference type="SMART" id="SM00448">
    <property type="entry name" value="REC"/>
    <property type="match status" value="1"/>
</dbReference>
<organism evidence="7 8">
    <name type="scientific">Cystobacter ferrugineus</name>
    <dbReference type="NCBI Taxonomy" id="83449"/>
    <lineage>
        <taxon>Bacteria</taxon>
        <taxon>Pseudomonadati</taxon>
        <taxon>Myxococcota</taxon>
        <taxon>Myxococcia</taxon>
        <taxon>Myxococcales</taxon>
        <taxon>Cystobacterineae</taxon>
        <taxon>Archangiaceae</taxon>
        <taxon>Cystobacter</taxon>
    </lineage>
</organism>
<dbReference type="PROSITE" id="PS50109">
    <property type="entry name" value="HIS_KIN"/>
    <property type="match status" value="1"/>
</dbReference>
<dbReference type="InterPro" id="IPR036097">
    <property type="entry name" value="HisK_dim/P_sf"/>
</dbReference>
<dbReference type="PRINTS" id="PR00344">
    <property type="entry name" value="BCTRLSENSOR"/>
</dbReference>
<feature type="modified residue" description="4-aspartylphosphate" evidence="4">
    <location>
        <position position="477"/>
    </location>
</feature>
<feature type="domain" description="Response regulatory" evidence="6">
    <location>
        <begin position="428"/>
        <end position="544"/>
    </location>
</feature>
<dbReference type="CDD" id="cd00156">
    <property type="entry name" value="REC"/>
    <property type="match status" value="1"/>
</dbReference>
<dbReference type="Pfam" id="PF00512">
    <property type="entry name" value="HisKA"/>
    <property type="match status" value="1"/>
</dbReference>
<evidence type="ECO:0000313" key="8">
    <source>
        <dbReference type="Proteomes" id="UP000182229"/>
    </source>
</evidence>
<evidence type="ECO:0000259" key="6">
    <source>
        <dbReference type="PROSITE" id="PS50110"/>
    </source>
</evidence>
<reference evidence="7 8" key="2">
    <citation type="submission" date="2016-12" db="EMBL/GenBank/DDBJ databases">
        <title>Draft Genome Sequence of Cystobacter ferrugineus Strain Cbfe23.</title>
        <authorList>
            <person name="Akbar S."/>
            <person name="Dowd S.E."/>
            <person name="Stevens D.C."/>
        </authorList>
    </citation>
    <scope>NUCLEOTIDE SEQUENCE [LARGE SCALE GENOMIC DNA]</scope>
    <source>
        <strain evidence="7 8">Cbfe23</strain>
    </source>
</reference>
<evidence type="ECO:0000313" key="7">
    <source>
        <dbReference type="EMBL" id="OJH39472.1"/>
    </source>
</evidence>
<evidence type="ECO:0000256" key="2">
    <source>
        <dbReference type="ARBA" id="ARBA00012438"/>
    </source>
</evidence>
<dbReference type="Gene3D" id="3.40.50.2300">
    <property type="match status" value="1"/>
</dbReference>
<dbReference type="InterPro" id="IPR011006">
    <property type="entry name" value="CheY-like_superfamily"/>
</dbReference>
<dbReference type="InterPro" id="IPR001789">
    <property type="entry name" value="Sig_transdc_resp-reg_receiver"/>
</dbReference>
<reference evidence="8" key="1">
    <citation type="submission" date="2016-11" db="EMBL/GenBank/DDBJ databases">
        <authorList>
            <person name="Shukria A."/>
            <person name="Stevens D.C."/>
        </authorList>
    </citation>
    <scope>NUCLEOTIDE SEQUENCE [LARGE SCALE GENOMIC DNA]</scope>
    <source>
        <strain evidence="8">Cbfe23</strain>
    </source>
</reference>
<feature type="domain" description="Histidine kinase" evidence="5">
    <location>
        <begin position="184"/>
        <end position="407"/>
    </location>
</feature>
<dbReference type="SMART" id="SM00388">
    <property type="entry name" value="HisKA"/>
    <property type="match status" value="1"/>
</dbReference>
<name>A0A1L9BB28_9BACT</name>
<dbReference type="EC" id="2.7.13.3" evidence="2"/>
<sequence>MPLRRGGDDVQQALGRATLLRALVELEQANPDGCVVLCAVRDEAQDIVDFECIFSNDVDVMKRVCPGLVVGRRLSEAPEAMRGQFALFRQVVETRRAARSELHDTGCCLHGTVLPLLDGVLVRFQDVTARVRDAREREARLEQEQSGRRDAEALARVQAGQLQVAQEKLVRSGNLMAAGQLATGVGHEINNPLAFVTGNLHVALEQLGALACELPPSAAERLRETAQALEDARKGAERIRLIVRELRTLARASDTLSEPVDVGAALELSLSMAMPHIRHRAQVVRHVVPVPRVPGNESKLGQVLLNLLINAAQAIPEGDAARHTITVGTRMEGTRVVIEVRDTGKGMSAEVLARIFEPFFTTKLPGEGTGLGLPISLDIIRSMGGEMKVQSEPGRGSTFQLVLPVLDEATAPEAGSTVVKHQAPPRRRVLIVDDEPAIGTMMVRVLGRHHEVKVVHSGREALELLCGDPGYDRVFCDLMMGDMTGMDLHAALTRRRPEYLPRVTFMTGGAFTDRARAFLAEASVESIEKPFEASALRERVERPLPGERRRDSR</sequence>
<dbReference type="RefSeq" id="WP_071899646.1">
    <property type="nucleotide sequence ID" value="NZ_MPIN01000004.1"/>
</dbReference>
<dbReference type="SUPFAM" id="SSF52172">
    <property type="entry name" value="CheY-like"/>
    <property type="match status" value="1"/>
</dbReference>
<protein>
    <recommendedName>
        <fullName evidence="2">histidine kinase</fullName>
        <ecNumber evidence="2">2.7.13.3</ecNumber>
    </recommendedName>
</protein>
<evidence type="ECO:0000256" key="3">
    <source>
        <dbReference type="ARBA" id="ARBA00022553"/>
    </source>
</evidence>
<dbReference type="GO" id="GO:0000155">
    <property type="term" value="F:phosphorelay sensor kinase activity"/>
    <property type="evidence" value="ECO:0007669"/>
    <property type="project" value="InterPro"/>
</dbReference>
<dbReference type="PROSITE" id="PS50110">
    <property type="entry name" value="RESPONSE_REGULATORY"/>
    <property type="match status" value="1"/>
</dbReference>
<dbReference type="InterPro" id="IPR003661">
    <property type="entry name" value="HisK_dim/P_dom"/>
</dbReference>
<dbReference type="SUPFAM" id="SSF47384">
    <property type="entry name" value="Homodimeric domain of signal transducing histidine kinase"/>
    <property type="match status" value="1"/>
</dbReference>
<evidence type="ECO:0000256" key="1">
    <source>
        <dbReference type="ARBA" id="ARBA00000085"/>
    </source>
</evidence>
<dbReference type="SMART" id="SM00387">
    <property type="entry name" value="HATPase_c"/>
    <property type="match status" value="1"/>
</dbReference>
<dbReference type="CDD" id="cd00082">
    <property type="entry name" value="HisKA"/>
    <property type="match status" value="1"/>
</dbReference>
<dbReference type="Gene3D" id="3.30.565.10">
    <property type="entry name" value="Histidine kinase-like ATPase, C-terminal domain"/>
    <property type="match status" value="1"/>
</dbReference>
<dbReference type="InterPro" id="IPR003594">
    <property type="entry name" value="HATPase_dom"/>
</dbReference>
<comment type="catalytic activity">
    <reaction evidence="1">
        <text>ATP + protein L-histidine = ADP + protein N-phospho-L-histidine.</text>
        <dbReference type="EC" id="2.7.13.3"/>
    </reaction>
</comment>
<evidence type="ECO:0000259" key="5">
    <source>
        <dbReference type="PROSITE" id="PS50109"/>
    </source>
</evidence>
<dbReference type="InterPro" id="IPR005467">
    <property type="entry name" value="His_kinase_dom"/>
</dbReference>
<dbReference type="InterPro" id="IPR036890">
    <property type="entry name" value="HATPase_C_sf"/>
</dbReference>
<dbReference type="PANTHER" id="PTHR43065:SF50">
    <property type="entry name" value="HISTIDINE KINASE"/>
    <property type="match status" value="1"/>
</dbReference>
<dbReference type="STRING" id="83449.BON30_18410"/>
<evidence type="ECO:0000256" key="4">
    <source>
        <dbReference type="PROSITE-ProRule" id="PRU00169"/>
    </source>
</evidence>
<dbReference type="SUPFAM" id="SSF55874">
    <property type="entry name" value="ATPase domain of HSP90 chaperone/DNA topoisomerase II/histidine kinase"/>
    <property type="match status" value="1"/>
</dbReference>
<dbReference type="Proteomes" id="UP000182229">
    <property type="component" value="Unassembled WGS sequence"/>
</dbReference>
<accession>A0A1L9BB28</accession>